<evidence type="ECO:0000313" key="2">
    <source>
        <dbReference type="EMBL" id="ACZ01865.1"/>
    </source>
</evidence>
<accession>D1AVV5</accession>
<evidence type="ECO:0000313" key="3">
    <source>
        <dbReference type="Proteomes" id="UP000002072"/>
    </source>
</evidence>
<name>D1AVV5_STRM9</name>
<evidence type="ECO:0000256" key="1">
    <source>
        <dbReference type="SAM" id="MobiDB-lite"/>
    </source>
</evidence>
<sequence length="686" mass="81150">MKKKFLILSVIFSIFSFSNKKLNIVYKAGIKNEGNFSKIETSKIEYVPLNLTVSSLNNEFKANLIIKGERKNLNYSDLVTRHETVSKEKPRINMKNGYMMYQPYYDKRTPDYGLFERALFKYDNQDTHDDHHHHHHHHDHDHDHDHNHDHNDLLGESLDIQAPQKKRNIRESNDFQSKLSLEMNKKKYGLKYIKYLTSFNEEKSRYLKNDSIFEGRITQIINDNIAITLMPRLITREFTPAILEANSYLKYRLNKDTFIGIDVYNGGQINLLDERKVHRNKVTAYFDYNTERRRVHDFWEILDHEHEKIDQFKVSLSYDRKYNAKYSPLDSAILDGYNDNEKYDFKLNLKKSDFGIKGLSLSNDFTFNTEFNQRVNSDRKYKLKHFYYLNSNSSDVGKNFNAIFDMRRNVIVNTAFQKTLDTSIHKLNNKYIIVNHYMYSPNGKNPFEYYVVTEAVSDGPNTFSNVITKKYNIDNVSKVEYVKGRNKVNAVNKIKYFNDVFSGNSKLNDDLTLSYERGLKAGYRVKFNLENKYERNDFNNKNLYETNILNSGMDFNYLYNQNGLNIKTGLTLNAALLARKADKSMLLGPNIPENIKKELSQNTGYLTQEADEANKWKLGEEFKIKQYISIKYSYNRKVDIKTNLEVEKKYDRSPFAKLYFRYNPANRKIRSYPVEYKLAMEFSYKY</sequence>
<reference evidence="2 3" key="1">
    <citation type="journal article" date="2009" name="Stand. Genomic Sci.">
        <title>Complete genome sequence of Streptobacillus moniliformis type strain (9901T).</title>
        <authorList>
            <person name="Nolan M."/>
            <person name="Gronow S."/>
            <person name="Lapidus A."/>
            <person name="Ivanova N."/>
            <person name="Copeland A."/>
            <person name="Lucas S."/>
            <person name="Del Rio T.G."/>
            <person name="Chen F."/>
            <person name="Tice H."/>
            <person name="Pitluck S."/>
            <person name="Cheng J.F."/>
            <person name="Sims D."/>
            <person name="Meincke L."/>
            <person name="Bruce D."/>
            <person name="Goodwin L."/>
            <person name="Brettin T."/>
            <person name="Han C."/>
            <person name="Detter J.C."/>
            <person name="Ovchinikova G."/>
            <person name="Pati A."/>
            <person name="Mavromatis K."/>
            <person name="Mikhailova N."/>
            <person name="Chen A."/>
            <person name="Palaniappan K."/>
            <person name="Land M."/>
            <person name="Hauser L."/>
            <person name="Chang Y.J."/>
            <person name="Jeffries C.D."/>
            <person name="Rohde M."/>
            <person name="Sproer C."/>
            <person name="Goker M."/>
            <person name="Bristow J."/>
            <person name="Eisen J.A."/>
            <person name="Markowitz V."/>
            <person name="Hugenholtz P."/>
            <person name="Kyrpides N.C."/>
            <person name="Klenk H.P."/>
            <person name="Chain P."/>
        </authorList>
    </citation>
    <scope>NUCLEOTIDE SEQUENCE [LARGE SCALE GENOMIC DNA]</scope>
    <source>
        <strain evidence="3">ATCC 14647 / DSM 12112 / NCTC 10651 / 9901</strain>
    </source>
</reference>
<dbReference type="Proteomes" id="UP000002072">
    <property type="component" value="Chromosome"/>
</dbReference>
<dbReference type="OrthoDB" id="95699at2"/>
<dbReference type="RefSeq" id="WP_012859411.1">
    <property type="nucleotide sequence ID" value="NC_013515.1"/>
</dbReference>
<protein>
    <submittedName>
        <fullName evidence="2">Uncharacterized protein</fullName>
    </submittedName>
</protein>
<feature type="region of interest" description="Disordered" evidence="1">
    <location>
        <begin position="127"/>
        <end position="153"/>
    </location>
</feature>
<dbReference type="EMBL" id="CP001779">
    <property type="protein sequence ID" value="ACZ01865.1"/>
    <property type="molecule type" value="Genomic_DNA"/>
</dbReference>
<keyword evidence="3" id="KW-1185">Reference proteome</keyword>
<dbReference type="AlphaFoldDB" id="D1AVV5"/>
<dbReference type="KEGG" id="smf:Smon_1432"/>
<organism evidence="2 3">
    <name type="scientific">Streptobacillus moniliformis (strain ATCC 14647 / DSM 12112 / NCTC 10651 / 9901)</name>
    <dbReference type="NCBI Taxonomy" id="519441"/>
    <lineage>
        <taxon>Bacteria</taxon>
        <taxon>Fusobacteriati</taxon>
        <taxon>Fusobacteriota</taxon>
        <taxon>Fusobacteriia</taxon>
        <taxon>Fusobacteriales</taxon>
        <taxon>Leptotrichiaceae</taxon>
        <taxon>Streptobacillus</taxon>
    </lineage>
</organism>
<feature type="compositionally biased region" description="Basic and acidic residues" evidence="1">
    <location>
        <begin position="140"/>
        <end position="153"/>
    </location>
</feature>
<proteinExistence type="predicted"/>
<dbReference type="GeneID" id="29673235"/>
<dbReference type="HOGENOM" id="CLU_401097_0_0_0"/>
<gene>
    <name evidence="2" type="ordered locus">Smon_1432</name>
</gene>